<keyword evidence="3" id="KW-1185">Reference proteome</keyword>
<dbReference type="AlphaFoldDB" id="W6JWL9"/>
<dbReference type="SUPFAM" id="SSF47240">
    <property type="entry name" value="Ferritin-like"/>
    <property type="match status" value="1"/>
</dbReference>
<protein>
    <recommendedName>
        <fullName evidence="1">DUF4439 domain-containing protein</fullName>
    </recommendedName>
</protein>
<dbReference type="Pfam" id="PF14530">
    <property type="entry name" value="DUF4439"/>
    <property type="match status" value="1"/>
</dbReference>
<dbReference type="InterPro" id="IPR029447">
    <property type="entry name" value="DUF4439"/>
</dbReference>
<dbReference type="Gene3D" id="1.20.1260.10">
    <property type="match status" value="1"/>
</dbReference>
<sequence length="112" mass="11640">MAAARSTDAQRTKAIAALERLRGWATTLEEDLGADAPPMPTAYALPLDATDNATAKRLIAHLTRSLVQSYAAVLPTVSGDAEATLAATGWLSSAVTLDGSWGATWDPFPGLS</sequence>
<name>W6JWL9_9MICO</name>
<evidence type="ECO:0000313" key="2">
    <source>
        <dbReference type="EMBL" id="CCH73953.1"/>
    </source>
</evidence>
<dbReference type="InterPro" id="IPR012347">
    <property type="entry name" value="Ferritin-like"/>
</dbReference>
<proteinExistence type="predicted"/>
<evidence type="ECO:0000259" key="1">
    <source>
        <dbReference type="Pfam" id="PF14530"/>
    </source>
</evidence>
<dbReference type="STRING" id="1193182.BN11_3570005"/>
<gene>
    <name evidence="2" type="ORF">BN11_3570005</name>
</gene>
<dbReference type="InterPro" id="IPR009078">
    <property type="entry name" value="Ferritin-like_SF"/>
</dbReference>
<feature type="domain" description="DUF4439" evidence="1">
    <location>
        <begin position="6"/>
        <end position="111"/>
    </location>
</feature>
<organism evidence="2 3">
    <name type="scientific">Nostocoides australiense Ben110</name>
    <dbReference type="NCBI Taxonomy" id="1193182"/>
    <lineage>
        <taxon>Bacteria</taxon>
        <taxon>Bacillati</taxon>
        <taxon>Actinomycetota</taxon>
        <taxon>Actinomycetes</taxon>
        <taxon>Micrococcales</taxon>
        <taxon>Intrasporangiaceae</taxon>
        <taxon>Nostocoides</taxon>
    </lineage>
</organism>
<dbReference type="EMBL" id="CAJA01000287">
    <property type="protein sequence ID" value="CCH73953.1"/>
    <property type="molecule type" value="Genomic_DNA"/>
</dbReference>
<dbReference type="Proteomes" id="UP000035763">
    <property type="component" value="Unassembled WGS sequence"/>
</dbReference>
<evidence type="ECO:0000313" key="3">
    <source>
        <dbReference type="Proteomes" id="UP000035763"/>
    </source>
</evidence>
<comment type="caution">
    <text evidence="2">The sequence shown here is derived from an EMBL/GenBank/DDBJ whole genome shotgun (WGS) entry which is preliminary data.</text>
</comment>
<accession>W6JWL9</accession>
<reference evidence="2 3" key="1">
    <citation type="journal article" date="2013" name="ISME J.">
        <title>A metabolic model for members of the genus Tetrasphaera involved in enhanced biological phosphorus removal.</title>
        <authorList>
            <person name="Kristiansen R."/>
            <person name="Nguyen H.T.T."/>
            <person name="Saunders A.M."/>
            <person name="Nielsen J.L."/>
            <person name="Wimmer R."/>
            <person name="Le V.Q."/>
            <person name="McIlroy S.J."/>
            <person name="Petrovski S."/>
            <person name="Seviour R.J."/>
            <person name="Calteau A."/>
            <person name="Nielsen K.L."/>
            <person name="Nielsen P.H."/>
        </authorList>
    </citation>
    <scope>NUCLEOTIDE SEQUENCE [LARGE SCALE GENOMIC DNA]</scope>
    <source>
        <strain evidence="2 3">Ben110</strain>
    </source>
</reference>